<protein>
    <submittedName>
        <fullName evidence="7">Transcriptional regulator</fullName>
    </submittedName>
</protein>
<dbReference type="Proteomes" id="UP000197781">
    <property type="component" value="Chromosome"/>
</dbReference>
<evidence type="ECO:0000259" key="5">
    <source>
        <dbReference type="PROSITE" id="PS50042"/>
    </source>
</evidence>
<dbReference type="PANTHER" id="PTHR24567:SF74">
    <property type="entry name" value="HTH-TYPE TRANSCRIPTIONAL REGULATOR ARCR"/>
    <property type="match status" value="1"/>
</dbReference>
<dbReference type="PROSITE" id="PS00042">
    <property type="entry name" value="HTH_CRP_1"/>
    <property type="match status" value="1"/>
</dbReference>
<evidence type="ECO:0000256" key="2">
    <source>
        <dbReference type="ARBA" id="ARBA00023125"/>
    </source>
</evidence>
<dbReference type="InterPro" id="IPR000595">
    <property type="entry name" value="cNMP-bd_dom"/>
</dbReference>
<dbReference type="PROSITE" id="PS50042">
    <property type="entry name" value="CNMP_BINDING_3"/>
    <property type="match status" value="1"/>
</dbReference>
<dbReference type="KEGG" id="bfm:BP422_19320"/>
<accession>A0A220MK47</accession>
<dbReference type="AlphaFoldDB" id="A0A220MK47"/>
<sequence length="235" mass="26370">MTGNGTTFVEQISSDFVNSLETFSVRKNFVPGAVLFLDGERADQLFLISSGQIKLTKNTNDGKELTLQVFGAGELVGVSGLFEQELTYTSTGTMLMEGEIWIIPRQGLEKMLIKNGQFCVDFLRWMGLMNRRMQSKFRDLLLNGKIGALYSTLIRMSNTYGKPHPDGILIDLSLTNRDLAQFIGLTRESVNRMLSDLKKNESIDLLPHGHILIKDLAYLKEAIHCDDCPPDICQM</sequence>
<evidence type="ECO:0000259" key="6">
    <source>
        <dbReference type="PROSITE" id="PS51063"/>
    </source>
</evidence>
<dbReference type="Pfam" id="PF00027">
    <property type="entry name" value="cNMP_binding"/>
    <property type="match status" value="1"/>
</dbReference>
<dbReference type="CDD" id="cd00038">
    <property type="entry name" value="CAP_ED"/>
    <property type="match status" value="1"/>
</dbReference>
<dbReference type="InterPro" id="IPR018490">
    <property type="entry name" value="cNMP-bd_dom_sf"/>
</dbReference>
<dbReference type="EMBL" id="CP018145">
    <property type="protein sequence ID" value="ASJ55508.1"/>
    <property type="molecule type" value="Genomic_DNA"/>
</dbReference>
<dbReference type="InterPro" id="IPR036388">
    <property type="entry name" value="WH-like_DNA-bd_sf"/>
</dbReference>
<feature type="domain" description="HTH crp-type" evidence="6">
    <location>
        <begin position="143"/>
        <end position="217"/>
    </location>
</feature>
<dbReference type="SUPFAM" id="SSF46785">
    <property type="entry name" value="Winged helix' DNA-binding domain"/>
    <property type="match status" value="1"/>
</dbReference>
<name>A0A220MK47_9BACL</name>
<dbReference type="InterPro" id="IPR050397">
    <property type="entry name" value="Env_Response_Regulators"/>
</dbReference>
<dbReference type="SMART" id="SM00100">
    <property type="entry name" value="cNMP"/>
    <property type="match status" value="1"/>
</dbReference>
<dbReference type="InterPro" id="IPR012318">
    <property type="entry name" value="HTH_CRP"/>
</dbReference>
<dbReference type="GO" id="GO:0003700">
    <property type="term" value="F:DNA-binding transcription factor activity"/>
    <property type="evidence" value="ECO:0007669"/>
    <property type="project" value="InterPro"/>
</dbReference>
<dbReference type="GO" id="GO:0003677">
    <property type="term" value="F:DNA binding"/>
    <property type="evidence" value="ECO:0007669"/>
    <property type="project" value="UniProtKB-KW"/>
</dbReference>
<dbReference type="RefSeq" id="WP_088909174.1">
    <property type="nucleotide sequence ID" value="NZ_CP018145.1"/>
</dbReference>
<evidence type="ECO:0000256" key="3">
    <source>
        <dbReference type="ARBA" id="ARBA00023159"/>
    </source>
</evidence>
<evidence type="ECO:0000256" key="4">
    <source>
        <dbReference type="ARBA" id="ARBA00023163"/>
    </source>
</evidence>
<dbReference type="Pfam" id="PF13545">
    <property type="entry name" value="HTH_Crp_2"/>
    <property type="match status" value="1"/>
</dbReference>
<dbReference type="GO" id="GO:0005829">
    <property type="term" value="C:cytosol"/>
    <property type="evidence" value="ECO:0007669"/>
    <property type="project" value="TreeGrafter"/>
</dbReference>
<keyword evidence="2" id="KW-0238">DNA-binding</keyword>
<evidence type="ECO:0000313" key="7">
    <source>
        <dbReference type="EMBL" id="ASJ55508.1"/>
    </source>
</evidence>
<dbReference type="InterPro" id="IPR018335">
    <property type="entry name" value="Tscrpt_reg_HTH_Crp-type_CS"/>
</dbReference>
<feature type="domain" description="Cyclic nucleotide-binding" evidence="5">
    <location>
        <begin position="8"/>
        <end position="112"/>
    </location>
</feature>
<proteinExistence type="predicted"/>
<dbReference type="PRINTS" id="PR00034">
    <property type="entry name" value="HTHCRP"/>
</dbReference>
<dbReference type="Gene3D" id="1.10.10.10">
    <property type="entry name" value="Winged helix-like DNA-binding domain superfamily/Winged helix DNA-binding domain"/>
    <property type="match status" value="1"/>
</dbReference>
<keyword evidence="3" id="KW-0010">Activator</keyword>
<dbReference type="Gene3D" id="2.60.120.10">
    <property type="entry name" value="Jelly Rolls"/>
    <property type="match status" value="1"/>
</dbReference>
<keyword evidence="4" id="KW-0804">Transcription</keyword>
<evidence type="ECO:0000313" key="8">
    <source>
        <dbReference type="Proteomes" id="UP000197781"/>
    </source>
</evidence>
<evidence type="ECO:0000256" key="1">
    <source>
        <dbReference type="ARBA" id="ARBA00023015"/>
    </source>
</evidence>
<dbReference type="InterPro" id="IPR036390">
    <property type="entry name" value="WH_DNA-bd_sf"/>
</dbReference>
<organism evidence="7 8">
    <name type="scientific">Brevibacillus formosus</name>
    <dbReference type="NCBI Taxonomy" id="54913"/>
    <lineage>
        <taxon>Bacteria</taxon>
        <taxon>Bacillati</taxon>
        <taxon>Bacillota</taxon>
        <taxon>Bacilli</taxon>
        <taxon>Bacillales</taxon>
        <taxon>Paenibacillaceae</taxon>
        <taxon>Brevibacillus</taxon>
    </lineage>
</organism>
<gene>
    <name evidence="7" type="ORF">BP422_19320</name>
</gene>
<dbReference type="InterPro" id="IPR014710">
    <property type="entry name" value="RmlC-like_jellyroll"/>
</dbReference>
<dbReference type="PANTHER" id="PTHR24567">
    <property type="entry name" value="CRP FAMILY TRANSCRIPTIONAL REGULATORY PROTEIN"/>
    <property type="match status" value="1"/>
</dbReference>
<dbReference type="PROSITE" id="PS51063">
    <property type="entry name" value="HTH_CRP_2"/>
    <property type="match status" value="1"/>
</dbReference>
<reference evidence="7 8" key="1">
    <citation type="submission" date="2016-11" db="EMBL/GenBank/DDBJ databases">
        <authorList>
            <person name="Jaros S."/>
            <person name="Januszkiewicz K."/>
            <person name="Wedrychowicz H."/>
        </authorList>
    </citation>
    <scope>NUCLEOTIDE SEQUENCE [LARGE SCALE GENOMIC DNA]</scope>
    <source>
        <strain evidence="7 8">NF2</strain>
    </source>
</reference>
<keyword evidence="1" id="KW-0805">Transcription regulation</keyword>
<dbReference type="SMART" id="SM00419">
    <property type="entry name" value="HTH_CRP"/>
    <property type="match status" value="1"/>
</dbReference>
<dbReference type="CDD" id="cd00092">
    <property type="entry name" value="HTH_CRP"/>
    <property type="match status" value="1"/>
</dbReference>
<dbReference type="SUPFAM" id="SSF51206">
    <property type="entry name" value="cAMP-binding domain-like"/>
    <property type="match status" value="1"/>
</dbReference>